<evidence type="ECO:0000313" key="10">
    <source>
        <dbReference type="EMBL" id="ODN70437.1"/>
    </source>
</evidence>
<dbReference type="AlphaFoldDB" id="A0A1E3H291"/>
<dbReference type="InterPro" id="IPR047112">
    <property type="entry name" value="RecG/Mfd"/>
</dbReference>
<dbReference type="Gene3D" id="2.40.50.140">
    <property type="entry name" value="Nucleic acid-binding proteins"/>
    <property type="match status" value="1"/>
</dbReference>
<dbReference type="CDD" id="cd17992">
    <property type="entry name" value="DEXHc_RecG"/>
    <property type="match status" value="1"/>
</dbReference>
<dbReference type="GO" id="GO:0003678">
    <property type="term" value="F:DNA helicase activity"/>
    <property type="evidence" value="ECO:0007669"/>
    <property type="project" value="UniProtKB-EC"/>
</dbReference>
<dbReference type="SUPFAM" id="SSF52540">
    <property type="entry name" value="P-loop containing nucleoside triphosphate hydrolases"/>
    <property type="match status" value="2"/>
</dbReference>
<protein>
    <submittedName>
        <fullName evidence="10">ATP-dependent DNA helicase RecG</fullName>
        <ecNumber evidence="10">3.6.4.12</ecNumber>
    </submittedName>
</protein>
<dbReference type="GO" id="GO:0003677">
    <property type="term" value="F:DNA binding"/>
    <property type="evidence" value="ECO:0007669"/>
    <property type="project" value="UniProtKB-KW"/>
</dbReference>
<dbReference type="GO" id="GO:0005524">
    <property type="term" value="F:ATP binding"/>
    <property type="evidence" value="ECO:0007669"/>
    <property type="project" value="UniProtKB-KW"/>
</dbReference>
<dbReference type="CDD" id="cd04488">
    <property type="entry name" value="RecG_wedge_OBF"/>
    <property type="match status" value="1"/>
</dbReference>
<dbReference type="NCBIfam" id="NF008168">
    <property type="entry name" value="PRK10917.2-2"/>
    <property type="match status" value="1"/>
</dbReference>
<reference evidence="10 11" key="1">
    <citation type="submission" date="2016-07" db="EMBL/GenBank/DDBJ databases">
        <title>Draft Genome Sequence of Methylobrevis pamukkalensis PK2.</title>
        <authorList>
            <person name="Vasilenko O.V."/>
            <person name="Doronina N.V."/>
            <person name="Shmareva M.N."/>
            <person name="Tarlachkov S.V."/>
            <person name="Mustakhimov I."/>
            <person name="Trotsenko Y.A."/>
        </authorList>
    </citation>
    <scope>NUCLEOTIDE SEQUENCE [LARGE SCALE GENOMIC DNA]</scope>
    <source>
        <strain evidence="10 11">PK2</strain>
    </source>
</reference>
<evidence type="ECO:0000313" key="11">
    <source>
        <dbReference type="Proteomes" id="UP000094622"/>
    </source>
</evidence>
<organism evidence="10 11">
    <name type="scientific">Methylobrevis pamukkalensis</name>
    <dbReference type="NCBI Taxonomy" id="1439726"/>
    <lineage>
        <taxon>Bacteria</taxon>
        <taxon>Pseudomonadati</taxon>
        <taxon>Pseudomonadota</taxon>
        <taxon>Alphaproteobacteria</taxon>
        <taxon>Hyphomicrobiales</taxon>
        <taxon>Pleomorphomonadaceae</taxon>
        <taxon>Methylobrevis</taxon>
    </lineage>
</organism>
<evidence type="ECO:0000256" key="1">
    <source>
        <dbReference type="ARBA" id="ARBA00022741"/>
    </source>
</evidence>
<dbReference type="PROSITE" id="PS51192">
    <property type="entry name" value="HELICASE_ATP_BIND_1"/>
    <property type="match status" value="1"/>
</dbReference>
<dbReference type="SMART" id="SM00490">
    <property type="entry name" value="HELICc"/>
    <property type="match status" value="1"/>
</dbReference>
<feature type="domain" description="Helicase C-terminal" evidence="9">
    <location>
        <begin position="471"/>
        <end position="631"/>
    </location>
</feature>
<keyword evidence="3 10" id="KW-0378">Hydrolase</keyword>
<evidence type="ECO:0000256" key="2">
    <source>
        <dbReference type="ARBA" id="ARBA00022763"/>
    </source>
</evidence>
<sequence length="767" mass="82685">MRPEILNPLFQPLTSLSGVGPRVAPRLSRLVGPAAEAGREAVVADLLFHLPSGIVDRRRRGHIAASPHGVIATLRVRVDRHKPGGGTGGRRTPHRVYVHDDSGELALVYFHAEGGWLERMLPVGETRWISGTVEWFNGAPQMVHPDHVVSEEDFAALPLVEPVYPLTEGIGLKLLHRILGDGLSRLPALPEWQDGELMRRQSFPPFAEALKALHAPEGPEDVDPAGPAWRRLAYDELLAGQLALALVRASLRKAAGRPRPGSGRLTKQLRAALPFALTGAQERAIADVAADLAGPVRMIRLVQGDVGSGKTMVALFAAATVIEAGGQAAFMAPTELLARQHARSLEALCAAAGIRMAVLTGRDRNRERERILAAVAAGEIDFLVGTHAIFQSEVEFADLGLAIVDEQHRFGVHQRLALSAKGAGTHLLVMTATPIPRTLMLSCFGDMDVSRLDEKPAGRKPILTRSVSLDRLDEVVERIRSAVRDEGAKVYWVCPLVEESEVSDLAAATERHAHLAELFGKDVALVHGRMKPAEKDEAMRRFQSGEARVLVSTTVIEVGVDVPDATIMVIEHAERFGLAQLHQLRGRVGRGDRPSTCLLLFKGPLGEVARARLEVMRETEDGFRIAEEDLKLRGGGELLGTRQSGMPGFRIARPEVHGDLIEIARDDAALVLARDPALASRAGRRCARCSTCSVATRPCGCCGRLRPDPVSTRHHTGSCSLGVGWTGIAAFGFTISGVTRPAEMISLAASSTDMSSMIISDCGTNSR</sequence>
<keyword evidence="5" id="KW-0067">ATP-binding</keyword>
<name>A0A1E3H291_9HYPH</name>
<dbReference type="SUPFAM" id="SSF50249">
    <property type="entry name" value="Nucleic acid-binding proteins"/>
    <property type="match status" value="1"/>
</dbReference>
<gene>
    <name evidence="10" type="primary">recG</name>
    <name evidence="10" type="ORF">A6302_02240</name>
</gene>
<dbReference type="EMBL" id="MCRJ01000050">
    <property type="protein sequence ID" value="ODN70437.1"/>
    <property type="molecule type" value="Genomic_DNA"/>
</dbReference>
<dbReference type="Pfam" id="PF00270">
    <property type="entry name" value="DEAD"/>
    <property type="match status" value="1"/>
</dbReference>
<keyword evidence="6" id="KW-0238">DNA-binding</keyword>
<keyword evidence="4 10" id="KW-0347">Helicase</keyword>
<evidence type="ECO:0000259" key="8">
    <source>
        <dbReference type="PROSITE" id="PS51192"/>
    </source>
</evidence>
<dbReference type="Pfam" id="PF19833">
    <property type="entry name" value="RecG_dom3_C"/>
    <property type="match status" value="1"/>
</dbReference>
<comment type="caution">
    <text evidence="10">The sequence shown here is derived from an EMBL/GenBank/DDBJ whole genome shotgun (WGS) entry which is preliminary data.</text>
</comment>
<dbReference type="InterPro" id="IPR014001">
    <property type="entry name" value="Helicase_ATP-bd"/>
</dbReference>
<dbReference type="InterPro" id="IPR012340">
    <property type="entry name" value="NA-bd_OB-fold"/>
</dbReference>
<dbReference type="InterPro" id="IPR011545">
    <property type="entry name" value="DEAD/DEAH_box_helicase_dom"/>
</dbReference>
<dbReference type="Proteomes" id="UP000094622">
    <property type="component" value="Unassembled WGS sequence"/>
</dbReference>
<dbReference type="Pfam" id="PF00271">
    <property type="entry name" value="Helicase_C"/>
    <property type="match status" value="1"/>
</dbReference>
<keyword evidence="1" id="KW-0547">Nucleotide-binding</keyword>
<dbReference type="PANTHER" id="PTHR47964:SF1">
    <property type="entry name" value="ATP-DEPENDENT DNA HELICASE HOMOLOG RECG, CHLOROPLASTIC"/>
    <property type="match status" value="1"/>
</dbReference>
<feature type="domain" description="Helicase ATP-binding" evidence="8">
    <location>
        <begin position="291"/>
        <end position="452"/>
    </location>
</feature>
<dbReference type="PROSITE" id="PS51194">
    <property type="entry name" value="HELICASE_CTER"/>
    <property type="match status" value="1"/>
</dbReference>
<dbReference type="PATRIC" id="fig|1439726.3.peg.2362"/>
<keyword evidence="2" id="KW-0227">DNA damage</keyword>
<dbReference type="InterPro" id="IPR027417">
    <property type="entry name" value="P-loop_NTPase"/>
</dbReference>
<evidence type="ECO:0000256" key="3">
    <source>
        <dbReference type="ARBA" id="ARBA00022801"/>
    </source>
</evidence>
<dbReference type="PANTHER" id="PTHR47964">
    <property type="entry name" value="ATP-DEPENDENT DNA HELICASE HOMOLOG RECG, CHLOROPLASTIC"/>
    <property type="match status" value="1"/>
</dbReference>
<dbReference type="GO" id="GO:0006281">
    <property type="term" value="P:DNA repair"/>
    <property type="evidence" value="ECO:0007669"/>
    <property type="project" value="UniProtKB-KW"/>
</dbReference>
<dbReference type="InterPro" id="IPR045562">
    <property type="entry name" value="RecG_dom3_C"/>
</dbReference>
<evidence type="ECO:0000256" key="6">
    <source>
        <dbReference type="ARBA" id="ARBA00023125"/>
    </source>
</evidence>
<dbReference type="EC" id="3.6.4.12" evidence="10"/>
<keyword evidence="7" id="KW-0234">DNA repair</keyword>
<dbReference type="Gene3D" id="3.40.50.300">
    <property type="entry name" value="P-loop containing nucleotide triphosphate hydrolases"/>
    <property type="match status" value="2"/>
</dbReference>
<dbReference type="NCBIfam" id="NF008164">
    <property type="entry name" value="PRK10917.1-2"/>
    <property type="match status" value="1"/>
</dbReference>
<accession>A0A1E3H291</accession>
<dbReference type="InterPro" id="IPR001650">
    <property type="entry name" value="Helicase_C-like"/>
</dbReference>
<dbReference type="SMART" id="SM00487">
    <property type="entry name" value="DEXDc"/>
    <property type="match status" value="1"/>
</dbReference>
<dbReference type="GO" id="GO:0016787">
    <property type="term" value="F:hydrolase activity"/>
    <property type="evidence" value="ECO:0007669"/>
    <property type="project" value="UniProtKB-KW"/>
</dbReference>
<evidence type="ECO:0000256" key="7">
    <source>
        <dbReference type="ARBA" id="ARBA00023204"/>
    </source>
</evidence>
<evidence type="ECO:0000256" key="5">
    <source>
        <dbReference type="ARBA" id="ARBA00022840"/>
    </source>
</evidence>
<proteinExistence type="predicted"/>
<evidence type="ECO:0000256" key="4">
    <source>
        <dbReference type="ARBA" id="ARBA00022806"/>
    </source>
</evidence>
<evidence type="ECO:0000259" key="9">
    <source>
        <dbReference type="PROSITE" id="PS51194"/>
    </source>
</evidence>
<keyword evidence="11" id="KW-1185">Reference proteome</keyword>